<name>A0AAJ0UI92_HALSE</name>
<dbReference type="SUPFAM" id="SSF55073">
    <property type="entry name" value="Nucleotide cyclase"/>
    <property type="match status" value="1"/>
</dbReference>
<proteinExistence type="predicted"/>
<dbReference type="SUPFAM" id="SSF103190">
    <property type="entry name" value="Sensory domain-like"/>
    <property type="match status" value="2"/>
</dbReference>
<evidence type="ECO:0000313" key="4">
    <source>
        <dbReference type="EMBL" id="MBK5932006.1"/>
    </source>
</evidence>
<dbReference type="SMART" id="SM00267">
    <property type="entry name" value="GGDEF"/>
    <property type="match status" value="1"/>
</dbReference>
<dbReference type="NCBIfam" id="TIGR00254">
    <property type="entry name" value="GGDEF"/>
    <property type="match status" value="1"/>
</dbReference>
<dbReference type="EMBL" id="NHSF01000074">
    <property type="protein sequence ID" value="MBK5932006.1"/>
    <property type="molecule type" value="Genomic_DNA"/>
</dbReference>
<comment type="cofactor">
    <cofactor evidence="1">
        <name>Mg(2+)</name>
        <dbReference type="ChEBI" id="CHEBI:18420"/>
    </cofactor>
</comment>
<gene>
    <name evidence="4" type="ORF">CCR82_16070</name>
</gene>
<dbReference type="Proteomes" id="UP001296967">
    <property type="component" value="Unassembled WGS sequence"/>
</dbReference>
<evidence type="ECO:0000256" key="2">
    <source>
        <dbReference type="SAM" id="Phobius"/>
    </source>
</evidence>
<dbReference type="AlphaFoldDB" id="A0AAJ0UI92"/>
<dbReference type="FunFam" id="3.30.70.270:FF:000001">
    <property type="entry name" value="Diguanylate cyclase domain protein"/>
    <property type="match status" value="1"/>
</dbReference>
<feature type="transmembrane region" description="Helical" evidence="2">
    <location>
        <begin position="327"/>
        <end position="352"/>
    </location>
</feature>
<dbReference type="InterPro" id="IPR043128">
    <property type="entry name" value="Rev_trsase/Diguanyl_cyclase"/>
</dbReference>
<dbReference type="Pfam" id="PF21623">
    <property type="entry name" value="HK_sensor_dom_bact"/>
    <property type="match status" value="1"/>
</dbReference>
<evidence type="ECO:0000256" key="1">
    <source>
        <dbReference type="ARBA" id="ARBA00001946"/>
    </source>
</evidence>
<keyword evidence="2" id="KW-0812">Transmembrane</keyword>
<comment type="caution">
    <text evidence="4">The sequence shown here is derived from an EMBL/GenBank/DDBJ whole genome shotgun (WGS) entry which is preliminary data.</text>
</comment>
<dbReference type="CDD" id="cd18773">
    <property type="entry name" value="PDC1_HK_sensor"/>
    <property type="match status" value="1"/>
</dbReference>
<dbReference type="InterPro" id="IPR052163">
    <property type="entry name" value="DGC-Regulatory_Protein"/>
</dbReference>
<reference evidence="4" key="1">
    <citation type="submission" date="2017-05" db="EMBL/GenBank/DDBJ databases">
        <authorList>
            <person name="Imhoff J.F."/>
            <person name="Rahn T."/>
            <person name="Kuenzel S."/>
            <person name="Neulinger S.C."/>
        </authorList>
    </citation>
    <scope>NUCLEOTIDE SEQUENCE</scope>
    <source>
        <strain evidence="4">DSM 4395</strain>
    </source>
</reference>
<accession>A0AAJ0UI92</accession>
<dbReference type="Gene3D" id="3.30.450.20">
    <property type="entry name" value="PAS domain"/>
    <property type="match status" value="2"/>
</dbReference>
<dbReference type="RefSeq" id="WP_201246847.1">
    <property type="nucleotide sequence ID" value="NZ_NHSF01000074.1"/>
</dbReference>
<organism evidence="4 5">
    <name type="scientific">Halochromatium salexigens</name>
    <name type="common">Chromatium salexigens</name>
    <dbReference type="NCBI Taxonomy" id="49447"/>
    <lineage>
        <taxon>Bacteria</taxon>
        <taxon>Pseudomonadati</taxon>
        <taxon>Pseudomonadota</taxon>
        <taxon>Gammaproteobacteria</taxon>
        <taxon>Chromatiales</taxon>
        <taxon>Chromatiaceae</taxon>
        <taxon>Halochromatium</taxon>
    </lineage>
</organism>
<protein>
    <recommendedName>
        <fullName evidence="3">GGDEF domain-containing protein</fullName>
    </recommendedName>
</protein>
<keyword evidence="2" id="KW-0472">Membrane</keyword>
<dbReference type="CDD" id="cd01949">
    <property type="entry name" value="GGDEF"/>
    <property type="match status" value="1"/>
</dbReference>
<feature type="transmembrane region" description="Helical" evidence="2">
    <location>
        <begin position="12"/>
        <end position="32"/>
    </location>
</feature>
<dbReference type="GO" id="GO:0003824">
    <property type="term" value="F:catalytic activity"/>
    <property type="evidence" value="ECO:0007669"/>
    <property type="project" value="UniProtKB-ARBA"/>
</dbReference>
<evidence type="ECO:0000313" key="5">
    <source>
        <dbReference type="Proteomes" id="UP001296967"/>
    </source>
</evidence>
<keyword evidence="5" id="KW-1185">Reference proteome</keyword>
<dbReference type="InterPro" id="IPR000160">
    <property type="entry name" value="GGDEF_dom"/>
</dbReference>
<dbReference type="Gene3D" id="3.30.70.270">
    <property type="match status" value="1"/>
</dbReference>
<dbReference type="PANTHER" id="PTHR46663:SF2">
    <property type="entry name" value="GGDEF DOMAIN-CONTAINING PROTEIN"/>
    <property type="match status" value="1"/>
</dbReference>
<feature type="domain" description="GGDEF" evidence="3">
    <location>
        <begin position="397"/>
        <end position="527"/>
    </location>
</feature>
<dbReference type="InterPro" id="IPR048760">
    <property type="entry name" value="VP0354-like_sensor_dom"/>
</dbReference>
<sequence length="527" mass="59311">MQTDPAPWRAFLLIFPLLALVPIVGLSGYAFWSISTRLDAVEHRERFAVDLQRQAVQSRLQAVATDLCVLAQQNELYRLLLDNRPQARLAMAAEYLALARNAEDYDQIRFLDERGQEVVRVNHNDGSPAIVTDAALQDKSHRYYFSDTFALEPGQLYVSPLDLNMEQGIIEQPYKPMIRIGTPVADAEGQKRGIVLINVMAQKMLDQVKAAGAVSVGEPMMLNNKGYWLVTPEPPPTSWGFMFPERSEERMGQLYPAVWEQIDQQLSGAIYSPEGLFTFENYYPLNGLKGCFQRNGLRAEALSETGYRWTLVSHVPQAVINGWRREAIFQAVIAGIVVLVLLAIGTWAWLVVATERRRHRAHLESLARFDPLTGLANRITFEERLLQEIERSRRHERRFALLYMDLDGFKAINDRHGHKAGDQVLIDVAQILKSSCRASDLAARQGGDEFVVLLAEVANLAAAQKAAQKLREGIEALSWNEMHVGASIRLALWPDDSEDPETLMRLADDAMYQAKGEGKNRICLALS</sequence>
<dbReference type="PROSITE" id="PS50887">
    <property type="entry name" value="GGDEF"/>
    <property type="match status" value="1"/>
</dbReference>
<evidence type="ECO:0000259" key="3">
    <source>
        <dbReference type="PROSITE" id="PS50887"/>
    </source>
</evidence>
<reference evidence="4" key="2">
    <citation type="journal article" date="2020" name="Microorganisms">
        <title>Osmotic Adaptation and Compatible Solute Biosynthesis of Phototrophic Bacteria as Revealed from Genome Analyses.</title>
        <authorList>
            <person name="Imhoff J.F."/>
            <person name="Rahn T."/>
            <person name="Kunzel S."/>
            <person name="Keller A."/>
            <person name="Neulinger S.C."/>
        </authorList>
    </citation>
    <scope>NUCLEOTIDE SEQUENCE</scope>
    <source>
        <strain evidence="4">DSM 4395</strain>
    </source>
</reference>
<dbReference type="InterPro" id="IPR029787">
    <property type="entry name" value="Nucleotide_cyclase"/>
</dbReference>
<dbReference type="PANTHER" id="PTHR46663">
    <property type="entry name" value="DIGUANYLATE CYCLASE DGCT-RELATED"/>
    <property type="match status" value="1"/>
</dbReference>
<keyword evidence="2" id="KW-1133">Transmembrane helix</keyword>
<dbReference type="Pfam" id="PF00990">
    <property type="entry name" value="GGDEF"/>
    <property type="match status" value="1"/>
</dbReference>
<dbReference type="InterPro" id="IPR029151">
    <property type="entry name" value="Sensor-like_sf"/>
</dbReference>